<dbReference type="InterPro" id="IPR036695">
    <property type="entry name" value="Arg-tRNA-synth_N_sf"/>
</dbReference>
<name>A0AAE4MIY0_9EURY</name>
<dbReference type="GO" id="GO:0004814">
    <property type="term" value="F:arginine-tRNA ligase activity"/>
    <property type="evidence" value="ECO:0007669"/>
    <property type="project" value="UniProtKB-UniRule"/>
</dbReference>
<comment type="subcellular location">
    <subcellularLocation>
        <location evidence="8">Cytoplasm</location>
    </subcellularLocation>
</comment>
<comment type="catalytic activity">
    <reaction evidence="7 8">
        <text>tRNA(Arg) + L-arginine + ATP = L-arginyl-tRNA(Arg) + AMP + diphosphate</text>
        <dbReference type="Rhea" id="RHEA:20301"/>
        <dbReference type="Rhea" id="RHEA-COMP:9658"/>
        <dbReference type="Rhea" id="RHEA-COMP:9673"/>
        <dbReference type="ChEBI" id="CHEBI:30616"/>
        <dbReference type="ChEBI" id="CHEBI:32682"/>
        <dbReference type="ChEBI" id="CHEBI:33019"/>
        <dbReference type="ChEBI" id="CHEBI:78442"/>
        <dbReference type="ChEBI" id="CHEBI:78513"/>
        <dbReference type="ChEBI" id="CHEBI:456215"/>
        <dbReference type="EC" id="6.1.1.19"/>
    </reaction>
</comment>
<dbReference type="Pfam" id="PF00750">
    <property type="entry name" value="tRNA-synt_1d"/>
    <property type="match status" value="1"/>
</dbReference>
<dbReference type="Pfam" id="PF03485">
    <property type="entry name" value="Arg_tRNA_synt_N"/>
    <property type="match status" value="1"/>
</dbReference>
<evidence type="ECO:0000259" key="11">
    <source>
        <dbReference type="SMART" id="SM01016"/>
    </source>
</evidence>
<keyword evidence="6 8" id="KW-0030">Aminoacyl-tRNA synthetase</keyword>
<dbReference type="EC" id="6.1.1.19" evidence="8"/>
<dbReference type="SUPFAM" id="SSF47323">
    <property type="entry name" value="Anticodon-binding domain of a subclass of class I aminoacyl-tRNA synthetases"/>
    <property type="match status" value="1"/>
</dbReference>
<evidence type="ECO:0000256" key="4">
    <source>
        <dbReference type="ARBA" id="ARBA00022840"/>
    </source>
</evidence>
<reference evidence="12" key="1">
    <citation type="submission" date="2023-06" db="EMBL/GenBank/DDBJ databases">
        <title>Genome sequence of Methanosarcinaceae archaeon Ag5.</title>
        <authorList>
            <person name="Protasov E."/>
            <person name="Platt K."/>
            <person name="Poehlein A."/>
            <person name="Daniel R."/>
            <person name="Brune A."/>
        </authorList>
    </citation>
    <scope>NUCLEOTIDE SEQUENCE</scope>
    <source>
        <strain evidence="12">Ag5</strain>
    </source>
</reference>
<gene>
    <name evidence="8 12" type="primary">argS</name>
    <name evidence="12" type="ORF">MsAg5_12940</name>
</gene>
<keyword evidence="13" id="KW-1185">Reference proteome</keyword>
<dbReference type="InterPro" id="IPR005148">
    <property type="entry name" value="Arg-tRNA-synth_N"/>
</dbReference>
<dbReference type="SMART" id="SM01016">
    <property type="entry name" value="Arg_tRNA_synt_N"/>
    <property type="match status" value="1"/>
</dbReference>
<evidence type="ECO:0000256" key="8">
    <source>
        <dbReference type="HAMAP-Rule" id="MF_00123"/>
    </source>
</evidence>
<keyword evidence="8" id="KW-0963">Cytoplasm</keyword>
<dbReference type="Pfam" id="PF05746">
    <property type="entry name" value="DALR_1"/>
    <property type="match status" value="1"/>
</dbReference>
<dbReference type="InterPro" id="IPR014729">
    <property type="entry name" value="Rossmann-like_a/b/a_fold"/>
</dbReference>
<evidence type="ECO:0000256" key="9">
    <source>
        <dbReference type="RuleBase" id="RU363038"/>
    </source>
</evidence>
<dbReference type="EMBL" id="JAWDKD010000019">
    <property type="protein sequence ID" value="MDV0447405.1"/>
    <property type="molecule type" value="Genomic_DNA"/>
</dbReference>
<dbReference type="SUPFAM" id="SSF55190">
    <property type="entry name" value="Arginyl-tRNA synthetase (ArgRS), N-terminal 'additional' domain"/>
    <property type="match status" value="1"/>
</dbReference>
<comment type="caution">
    <text evidence="12">The sequence shown here is derived from an EMBL/GenBank/DDBJ whole genome shotgun (WGS) entry which is preliminary data.</text>
</comment>
<evidence type="ECO:0000256" key="6">
    <source>
        <dbReference type="ARBA" id="ARBA00023146"/>
    </source>
</evidence>
<dbReference type="InterPro" id="IPR035684">
    <property type="entry name" value="ArgRS_core"/>
</dbReference>
<dbReference type="GO" id="GO:0005737">
    <property type="term" value="C:cytoplasm"/>
    <property type="evidence" value="ECO:0007669"/>
    <property type="project" value="UniProtKB-SubCell"/>
</dbReference>
<dbReference type="InterPro" id="IPR008909">
    <property type="entry name" value="DALR_anticod-bd"/>
</dbReference>
<dbReference type="PANTHER" id="PTHR11956">
    <property type="entry name" value="ARGINYL-TRNA SYNTHETASE"/>
    <property type="match status" value="1"/>
</dbReference>
<accession>A0AAE4MIY0</accession>
<dbReference type="InterPro" id="IPR001278">
    <property type="entry name" value="Arg-tRNA-ligase"/>
</dbReference>
<dbReference type="Gene3D" id="1.10.730.10">
    <property type="entry name" value="Isoleucyl-tRNA Synthetase, Domain 1"/>
    <property type="match status" value="1"/>
</dbReference>
<evidence type="ECO:0000256" key="3">
    <source>
        <dbReference type="ARBA" id="ARBA00022741"/>
    </source>
</evidence>
<keyword evidence="4 8" id="KW-0067">ATP-binding</keyword>
<dbReference type="CDD" id="cd00671">
    <property type="entry name" value="ArgRS_core"/>
    <property type="match status" value="1"/>
</dbReference>
<keyword evidence="5 8" id="KW-0648">Protein biosynthesis</keyword>
<dbReference type="GO" id="GO:0006420">
    <property type="term" value="P:arginyl-tRNA aminoacylation"/>
    <property type="evidence" value="ECO:0007669"/>
    <property type="project" value="UniProtKB-UniRule"/>
</dbReference>
<evidence type="ECO:0000256" key="7">
    <source>
        <dbReference type="ARBA" id="ARBA00049339"/>
    </source>
</evidence>
<dbReference type="HAMAP" id="MF_00123">
    <property type="entry name" value="Arg_tRNA_synth"/>
    <property type="match status" value="1"/>
</dbReference>
<dbReference type="Gene3D" id="3.40.50.620">
    <property type="entry name" value="HUPs"/>
    <property type="match status" value="1"/>
</dbReference>
<feature type="domain" description="DALR anticodon binding" evidence="10">
    <location>
        <begin position="457"/>
        <end position="580"/>
    </location>
</feature>
<protein>
    <recommendedName>
        <fullName evidence="8">Arginine--tRNA ligase</fullName>
        <ecNumber evidence="8">6.1.1.19</ecNumber>
    </recommendedName>
    <alternativeName>
        <fullName evidence="8">Arginyl-tRNA synthetase</fullName>
        <shortName evidence="8">ArgRS</shortName>
    </alternativeName>
</protein>
<dbReference type="GO" id="GO:0005524">
    <property type="term" value="F:ATP binding"/>
    <property type="evidence" value="ECO:0007669"/>
    <property type="project" value="UniProtKB-UniRule"/>
</dbReference>
<dbReference type="NCBIfam" id="TIGR00456">
    <property type="entry name" value="argS"/>
    <property type="match status" value="1"/>
</dbReference>
<evidence type="ECO:0000313" key="12">
    <source>
        <dbReference type="EMBL" id="MDV0447405.1"/>
    </source>
</evidence>
<evidence type="ECO:0000256" key="5">
    <source>
        <dbReference type="ARBA" id="ARBA00022917"/>
    </source>
</evidence>
<organism evidence="12 13">
    <name type="scientific">Methanolapillus africanus</name>
    <dbReference type="NCBI Taxonomy" id="3028297"/>
    <lineage>
        <taxon>Archaea</taxon>
        <taxon>Methanobacteriati</taxon>
        <taxon>Methanobacteriota</taxon>
        <taxon>Stenosarchaea group</taxon>
        <taxon>Methanomicrobia</taxon>
        <taxon>Methanosarcinales</taxon>
        <taxon>Methanosarcinaceae</taxon>
        <taxon>Methanolapillus</taxon>
    </lineage>
</organism>
<dbReference type="Proteomes" id="UP001271789">
    <property type="component" value="Unassembled WGS sequence"/>
</dbReference>
<evidence type="ECO:0000313" key="13">
    <source>
        <dbReference type="Proteomes" id="UP001271789"/>
    </source>
</evidence>
<dbReference type="AlphaFoldDB" id="A0AAE4MIY0"/>
<keyword evidence="2 8" id="KW-0436">Ligase</keyword>
<dbReference type="SUPFAM" id="SSF52374">
    <property type="entry name" value="Nucleotidylyl transferase"/>
    <property type="match status" value="1"/>
</dbReference>
<keyword evidence="3 8" id="KW-0547">Nucleotide-binding</keyword>
<dbReference type="RefSeq" id="WP_338099842.1">
    <property type="nucleotide sequence ID" value="NZ_JAWDKD010000019.1"/>
</dbReference>
<evidence type="ECO:0000256" key="2">
    <source>
        <dbReference type="ARBA" id="ARBA00022598"/>
    </source>
</evidence>
<dbReference type="SMART" id="SM00836">
    <property type="entry name" value="DALR_1"/>
    <property type="match status" value="1"/>
</dbReference>
<dbReference type="Gene3D" id="3.30.1360.70">
    <property type="entry name" value="Arginyl tRNA synthetase N-terminal domain"/>
    <property type="match status" value="1"/>
</dbReference>
<dbReference type="PRINTS" id="PR01038">
    <property type="entry name" value="TRNASYNTHARG"/>
</dbReference>
<sequence length="580" mass="64266">MFIEFKNQVQALLKDAASSLGYAVCAEDISFEVSEHADLSTRLAFQMMPQASAKSEKTTPAKVAAEIVSAISPEDLQKADLVEKITATGPYLNIFASDKYSEKTVANVLSQKENYGNGTNTGKILLEHTSANPNGPLHVGHIRNSTLGDTLSRVLKKSGYNVEVQYYVNDIGRQIAVVSWACAHYDLDTAKKSDSAIADVYIKANVDLSNDESINNHIEDLMKKVESGDKATIDSFTKAVDLAVSGIQETLTLMNVKHDKFIRESMFIENGAVWDVIDRLKKTGKTKDENGALVVDMSDYGYEKTLVIQRSNKTSLYTTRDLAYHEWKGPQCDRMVDVFGADHKLISGQLRAALDLLGDKIPEVVIFEFVSLPEGSMSTRRGVFITADELLAEVIDKAYDEIEKRRPEESEEFKRSVARMVGVGAVRYDIIKVSPEKSTVFDWKTALDFEKQGSPFIQYAHARASNILSKAKEDGVIGSEADLQSADFSRLAEPQETALIKRIARFEQTVMECAKDLKPHQFAIYARELADDFNQFYRYVPVLNVGDADLKTARLSLVYASKIAIANALSVLGIDAPESM</sequence>
<feature type="domain" description="Arginyl tRNA synthetase N-terminal" evidence="11">
    <location>
        <begin position="7"/>
        <end position="96"/>
    </location>
</feature>
<dbReference type="PROSITE" id="PS00178">
    <property type="entry name" value="AA_TRNA_LIGASE_I"/>
    <property type="match status" value="1"/>
</dbReference>
<evidence type="ECO:0000259" key="10">
    <source>
        <dbReference type="SMART" id="SM00836"/>
    </source>
</evidence>
<comment type="similarity">
    <text evidence="1 8 9">Belongs to the class-I aminoacyl-tRNA synthetase family.</text>
</comment>
<evidence type="ECO:0000256" key="1">
    <source>
        <dbReference type="ARBA" id="ARBA00005594"/>
    </source>
</evidence>
<proteinExistence type="inferred from homology"/>
<dbReference type="InterPro" id="IPR009080">
    <property type="entry name" value="tRNAsynth_Ia_anticodon-bd"/>
</dbReference>
<feature type="short sequence motif" description="'HIGH' region" evidence="8">
    <location>
        <begin position="131"/>
        <end position="141"/>
    </location>
</feature>
<dbReference type="PANTHER" id="PTHR11956:SF5">
    <property type="entry name" value="ARGININE--TRNA LIGASE, CYTOPLASMIC"/>
    <property type="match status" value="1"/>
</dbReference>
<dbReference type="InterPro" id="IPR001412">
    <property type="entry name" value="aa-tRNA-synth_I_CS"/>
</dbReference>